<feature type="region of interest" description="Disordered" evidence="1">
    <location>
        <begin position="21"/>
        <end position="62"/>
    </location>
</feature>
<evidence type="ECO:0000256" key="1">
    <source>
        <dbReference type="SAM" id="MobiDB-lite"/>
    </source>
</evidence>
<feature type="compositionally biased region" description="Polar residues" evidence="1">
    <location>
        <begin position="45"/>
        <end position="62"/>
    </location>
</feature>
<accession>A0A165ATT1</accession>
<protein>
    <submittedName>
        <fullName evidence="2">Uncharacterized protein</fullName>
    </submittedName>
</protein>
<name>A0A165ATT1_EXIGL</name>
<gene>
    <name evidence="2" type="ORF">EXIGLDRAFT_735165</name>
</gene>
<sequence>WDYPNTDGKYNAVALLPRPATSRTDWRVSRSPCVTRNRPARPMDNMSTTSSPSTVASGVNCW</sequence>
<dbReference type="AlphaFoldDB" id="A0A165ATT1"/>
<dbReference type="Proteomes" id="UP000077266">
    <property type="component" value="Unassembled WGS sequence"/>
</dbReference>
<feature type="non-terminal residue" evidence="2">
    <location>
        <position position="1"/>
    </location>
</feature>
<feature type="non-terminal residue" evidence="2">
    <location>
        <position position="62"/>
    </location>
</feature>
<dbReference type="EMBL" id="KV426627">
    <property type="protein sequence ID" value="KZV79402.1"/>
    <property type="molecule type" value="Genomic_DNA"/>
</dbReference>
<evidence type="ECO:0000313" key="3">
    <source>
        <dbReference type="Proteomes" id="UP000077266"/>
    </source>
</evidence>
<dbReference type="InParanoid" id="A0A165ATT1"/>
<evidence type="ECO:0000313" key="2">
    <source>
        <dbReference type="EMBL" id="KZV79402.1"/>
    </source>
</evidence>
<reference evidence="2 3" key="1">
    <citation type="journal article" date="2016" name="Mol. Biol. Evol.">
        <title>Comparative Genomics of Early-Diverging Mushroom-Forming Fungi Provides Insights into the Origins of Lignocellulose Decay Capabilities.</title>
        <authorList>
            <person name="Nagy L.G."/>
            <person name="Riley R."/>
            <person name="Tritt A."/>
            <person name="Adam C."/>
            <person name="Daum C."/>
            <person name="Floudas D."/>
            <person name="Sun H."/>
            <person name="Yadav J.S."/>
            <person name="Pangilinan J."/>
            <person name="Larsson K.H."/>
            <person name="Matsuura K."/>
            <person name="Barry K."/>
            <person name="Labutti K."/>
            <person name="Kuo R."/>
            <person name="Ohm R.A."/>
            <person name="Bhattacharya S.S."/>
            <person name="Shirouzu T."/>
            <person name="Yoshinaga Y."/>
            <person name="Martin F.M."/>
            <person name="Grigoriev I.V."/>
            <person name="Hibbett D.S."/>
        </authorList>
    </citation>
    <scope>NUCLEOTIDE SEQUENCE [LARGE SCALE GENOMIC DNA]</scope>
    <source>
        <strain evidence="2 3">HHB12029</strain>
    </source>
</reference>
<proteinExistence type="predicted"/>
<keyword evidence="3" id="KW-1185">Reference proteome</keyword>
<organism evidence="2 3">
    <name type="scientific">Exidia glandulosa HHB12029</name>
    <dbReference type="NCBI Taxonomy" id="1314781"/>
    <lineage>
        <taxon>Eukaryota</taxon>
        <taxon>Fungi</taxon>
        <taxon>Dikarya</taxon>
        <taxon>Basidiomycota</taxon>
        <taxon>Agaricomycotina</taxon>
        <taxon>Agaricomycetes</taxon>
        <taxon>Auriculariales</taxon>
        <taxon>Exidiaceae</taxon>
        <taxon>Exidia</taxon>
    </lineage>
</organism>